<sequence>MAKNLLEQLRTMTTVVADTGDIKAIETFTPQDATTNPSLITAAAQMPQYQEIVDLTLKQARTELGKSVSPEQVVSLAFDRLAISFGLRILKIIPGRVSTEVDARLSYDTEATIAKGRYLISQYEAAGVSRDRVLIKIASTWEGIRAAEVLEKEGIHCNLTLLFGLHQAIACAEAGAKLISPFVGRILDWHKKETGKVYAATEDPGVLSVTQIYNYYKKFGYKTEIMGASFRNIGEIIELAGCDLLTISPALLAELQSTIAELPRKLDPAIASQSDIERISMDKATFEQMHAADRMASEKLDEGIKGFSKALVVLEELLKNRLDALEGGETLNHAAEDIFHVYDLDGDGFITREEWAGTDAVFDALDVNHDGKITPEEMAAGLGAVQNFAGVSS</sequence>
<accession>A0AAW9PZF7</accession>
<dbReference type="CDD" id="cd00957">
    <property type="entry name" value="Transaldolase_TalAB"/>
    <property type="match status" value="1"/>
</dbReference>
<evidence type="ECO:0000256" key="1">
    <source>
        <dbReference type="ARBA" id="ARBA00003518"/>
    </source>
</evidence>
<keyword evidence="15" id="KW-1185">Reference proteome</keyword>
<evidence type="ECO:0000256" key="7">
    <source>
        <dbReference type="ARBA" id="ARBA00022679"/>
    </source>
</evidence>
<comment type="caution">
    <text evidence="14">The sequence shown here is derived from an EMBL/GenBank/DDBJ whole genome shotgun (WGS) entry which is preliminary data.</text>
</comment>
<dbReference type="NCBIfam" id="TIGR00874">
    <property type="entry name" value="talAB"/>
    <property type="match status" value="1"/>
</dbReference>
<comment type="catalytic activity">
    <reaction evidence="10 11 12">
        <text>D-sedoheptulose 7-phosphate + D-glyceraldehyde 3-phosphate = D-erythrose 4-phosphate + beta-D-fructose 6-phosphate</text>
        <dbReference type="Rhea" id="RHEA:17053"/>
        <dbReference type="ChEBI" id="CHEBI:16897"/>
        <dbReference type="ChEBI" id="CHEBI:57483"/>
        <dbReference type="ChEBI" id="CHEBI:57634"/>
        <dbReference type="ChEBI" id="CHEBI:59776"/>
        <dbReference type="EC" id="2.2.1.2"/>
    </reaction>
</comment>
<comment type="function">
    <text evidence="1 11 12">Transaldolase is important for the balance of metabolites in the pentose-phosphate pathway.</text>
</comment>
<evidence type="ECO:0000256" key="5">
    <source>
        <dbReference type="ARBA" id="ARBA00013151"/>
    </source>
</evidence>
<dbReference type="PANTHER" id="PTHR10683:SF18">
    <property type="entry name" value="TRANSALDOLASE"/>
    <property type="match status" value="1"/>
</dbReference>
<evidence type="ECO:0000256" key="2">
    <source>
        <dbReference type="ARBA" id="ARBA00004496"/>
    </source>
</evidence>
<dbReference type="InterPro" id="IPR001585">
    <property type="entry name" value="TAL/FSA"/>
</dbReference>
<dbReference type="InterPro" id="IPR002048">
    <property type="entry name" value="EF_hand_dom"/>
</dbReference>
<dbReference type="NCBIfam" id="NF008965">
    <property type="entry name" value="PRK12309.1"/>
    <property type="match status" value="1"/>
</dbReference>
<dbReference type="GO" id="GO:0004801">
    <property type="term" value="F:transaldolase activity"/>
    <property type="evidence" value="ECO:0007669"/>
    <property type="project" value="UniProtKB-UniRule"/>
</dbReference>
<dbReference type="EC" id="2.2.1.2" evidence="5 11"/>
<dbReference type="EMBL" id="JAZBJZ010000019">
    <property type="protein sequence ID" value="MEE3716445.1"/>
    <property type="molecule type" value="Genomic_DNA"/>
</dbReference>
<dbReference type="InterPro" id="IPR013785">
    <property type="entry name" value="Aldolase_TIM"/>
</dbReference>
<evidence type="ECO:0000256" key="11">
    <source>
        <dbReference type="HAMAP-Rule" id="MF_00492"/>
    </source>
</evidence>
<dbReference type="Pfam" id="PF13202">
    <property type="entry name" value="EF-hand_5"/>
    <property type="match status" value="2"/>
</dbReference>
<name>A0AAW9PZF7_9CYAN</name>
<dbReference type="InterPro" id="IPR004730">
    <property type="entry name" value="Transaldolase_1"/>
</dbReference>
<evidence type="ECO:0000259" key="13">
    <source>
        <dbReference type="PROSITE" id="PS50222"/>
    </source>
</evidence>
<dbReference type="RefSeq" id="WP_330482874.1">
    <property type="nucleotide sequence ID" value="NZ_JAZBJZ010000019.1"/>
</dbReference>
<reference evidence="14" key="1">
    <citation type="submission" date="2024-01" db="EMBL/GenBank/DDBJ databases">
        <title>Bank of Algae and Cyanobacteria of the Azores (BACA) strain genomes.</title>
        <authorList>
            <person name="Luz R."/>
            <person name="Cordeiro R."/>
            <person name="Fonseca A."/>
            <person name="Goncalves V."/>
        </authorList>
    </citation>
    <scope>NUCLEOTIDE SEQUENCE</scope>
    <source>
        <strain evidence="14">BACA0141</strain>
    </source>
</reference>
<gene>
    <name evidence="11" type="primary">tal</name>
    <name evidence="14" type="ORF">V2H45_06785</name>
</gene>
<dbReference type="GO" id="GO:0005975">
    <property type="term" value="P:carbohydrate metabolic process"/>
    <property type="evidence" value="ECO:0007669"/>
    <property type="project" value="InterPro"/>
</dbReference>
<keyword evidence="8 11" id="KW-0570">Pentose shunt</keyword>
<evidence type="ECO:0000313" key="14">
    <source>
        <dbReference type="EMBL" id="MEE3716445.1"/>
    </source>
</evidence>
<evidence type="ECO:0000256" key="9">
    <source>
        <dbReference type="ARBA" id="ARBA00023270"/>
    </source>
</evidence>
<dbReference type="GO" id="GO:0005737">
    <property type="term" value="C:cytoplasm"/>
    <property type="evidence" value="ECO:0007669"/>
    <property type="project" value="UniProtKB-SubCell"/>
</dbReference>
<protein>
    <recommendedName>
        <fullName evidence="5 11">Transaldolase</fullName>
        <ecNumber evidence="5 11">2.2.1.2</ecNumber>
    </recommendedName>
</protein>
<dbReference type="SUPFAM" id="SSF51569">
    <property type="entry name" value="Aldolase"/>
    <property type="match status" value="1"/>
</dbReference>
<dbReference type="InterPro" id="IPR018225">
    <property type="entry name" value="Transaldolase_AS"/>
</dbReference>
<evidence type="ECO:0000256" key="8">
    <source>
        <dbReference type="ARBA" id="ARBA00023126"/>
    </source>
</evidence>
<feature type="domain" description="EF-hand" evidence="13">
    <location>
        <begin position="353"/>
        <end position="388"/>
    </location>
</feature>
<dbReference type="GO" id="GO:0006098">
    <property type="term" value="P:pentose-phosphate shunt"/>
    <property type="evidence" value="ECO:0007669"/>
    <property type="project" value="UniProtKB-UniRule"/>
</dbReference>
<evidence type="ECO:0000256" key="10">
    <source>
        <dbReference type="ARBA" id="ARBA00048810"/>
    </source>
</evidence>
<dbReference type="FunFam" id="3.20.20.70:FF:000002">
    <property type="entry name" value="Transaldolase"/>
    <property type="match status" value="1"/>
</dbReference>
<proteinExistence type="inferred from homology"/>
<dbReference type="InterPro" id="IPR018247">
    <property type="entry name" value="EF_Hand_1_Ca_BS"/>
</dbReference>
<comment type="pathway">
    <text evidence="3 11 12">Carbohydrate degradation; pentose phosphate pathway; D-glyceraldehyde 3-phosphate and beta-D-fructose 6-phosphate from D-ribose 5-phosphate and D-xylulose 5-phosphate (non-oxidative stage): step 2/3.</text>
</comment>
<evidence type="ECO:0000256" key="6">
    <source>
        <dbReference type="ARBA" id="ARBA00022490"/>
    </source>
</evidence>
<dbReference type="PROSITE" id="PS01054">
    <property type="entry name" value="TRANSALDOLASE_1"/>
    <property type="match status" value="1"/>
</dbReference>
<dbReference type="PANTHER" id="PTHR10683">
    <property type="entry name" value="TRANSALDOLASE"/>
    <property type="match status" value="1"/>
</dbReference>
<dbReference type="Gene3D" id="1.10.238.10">
    <property type="entry name" value="EF-hand"/>
    <property type="match status" value="1"/>
</dbReference>
<dbReference type="SMART" id="SM00054">
    <property type="entry name" value="EFh"/>
    <property type="match status" value="2"/>
</dbReference>
<comment type="subcellular location">
    <subcellularLocation>
        <location evidence="2 11">Cytoplasm</location>
    </subcellularLocation>
</comment>
<evidence type="ECO:0000256" key="12">
    <source>
        <dbReference type="RuleBase" id="RU004155"/>
    </source>
</evidence>
<keyword evidence="6 11" id="KW-0963">Cytoplasm</keyword>
<evidence type="ECO:0000313" key="15">
    <source>
        <dbReference type="Proteomes" id="UP001333818"/>
    </source>
</evidence>
<dbReference type="Gene3D" id="3.20.20.70">
    <property type="entry name" value="Aldolase class I"/>
    <property type="match status" value="1"/>
</dbReference>
<keyword evidence="7 11" id="KW-0808">Transferase</keyword>
<dbReference type="PROSITE" id="PS50222">
    <property type="entry name" value="EF_HAND_2"/>
    <property type="match status" value="1"/>
</dbReference>
<evidence type="ECO:0000256" key="4">
    <source>
        <dbReference type="ARBA" id="ARBA00008012"/>
    </source>
</evidence>
<evidence type="ECO:0000256" key="3">
    <source>
        <dbReference type="ARBA" id="ARBA00004857"/>
    </source>
</evidence>
<keyword evidence="9 11" id="KW-0704">Schiff base</keyword>
<dbReference type="InterPro" id="IPR011992">
    <property type="entry name" value="EF-hand-dom_pair"/>
</dbReference>
<dbReference type="GO" id="GO:0005509">
    <property type="term" value="F:calcium ion binding"/>
    <property type="evidence" value="ECO:0007669"/>
    <property type="project" value="InterPro"/>
</dbReference>
<comment type="similarity">
    <text evidence="4 11 12">Belongs to the transaldolase family. Type 1 subfamily.</text>
</comment>
<dbReference type="PROSITE" id="PS00018">
    <property type="entry name" value="EF_HAND_1"/>
    <property type="match status" value="1"/>
</dbReference>
<feature type="active site" description="Schiff-base intermediate with substrate" evidence="11">
    <location>
        <position position="136"/>
    </location>
</feature>
<organism evidence="14 15">
    <name type="scientific">Tumidithrix elongata BACA0141</name>
    <dbReference type="NCBI Taxonomy" id="2716417"/>
    <lineage>
        <taxon>Bacteria</taxon>
        <taxon>Bacillati</taxon>
        <taxon>Cyanobacteriota</taxon>
        <taxon>Cyanophyceae</taxon>
        <taxon>Pseudanabaenales</taxon>
        <taxon>Pseudanabaenaceae</taxon>
        <taxon>Tumidithrix</taxon>
        <taxon>Tumidithrix elongata</taxon>
    </lineage>
</organism>
<dbReference type="PROSITE" id="PS00958">
    <property type="entry name" value="TRANSALDOLASE_2"/>
    <property type="match status" value="1"/>
</dbReference>
<dbReference type="CDD" id="cd00051">
    <property type="entry name" value="EFh"/>
    <property type="match status" value="1"/>
</dbReference>
<dbReference type="AlphaFoldDB" id="A0AAW9PZF7"/>
<dbReference type="SUPFAM" id="SSF47473">
    <property type="entry name" value="EF-hand"/>
    <property type="match status" value="1"/>
</dbReference>
<dbReference type="Pfam" id="PF00923">
    <property type="entry name" value="TAL_FSA"/>
    <property type="match status" value="1"/>
</dbReference>
<dbReference type="HAMAP" id="MF_00492">
    <property type="entry name" value="Transaldolase_1"/>
    <property type="match status" value="1"/>
</dbReference>
<dbReference type="Proteomes" id="UP001333818">
    <property type="component" value="Unassembled WGS sequence"/>
</dbReference>